<feature type="transmembrane region" description="Helical" evidence="6">
    <location>
        <begin position="350"/>
        <end position="382"/>
    </location>
</feature>
<evidence type="ECO:0000256" key="2">
    <source>
        <dbReference type="ARBA" id="ARBA00022870"/>
    </source>
</evidence>
<gene>
    <name evidence="8" type="primary">sctE</name>
    <name evidence="8" type="ORF">QG404_11505</name>
</gene>
<dbReference type="Gene3D" id="1.20.120.330">
    <property type="entry name" value="Nucleotidyltransferases domain 2"/>
    <property type="match status" value="2"/>
</dbReference>
<evidence type="ECO:0000256" key="4">
    <source>
        <dbReference type="ARBA" id="ARBA00035640"/>
    </source>
</evidence>
<dbReference type="Pfam" id="PF04888">
    <property type="entry name" value="SseC"/>
    <property type="match status" value="1"/>
</dbReference>
<keyword evidence="6" id="KW-1133">Transmembrane helix</keyword>
<evidence type="ECO:0000256" key="5">
    <source>
        <dbReference type="SAM" id="Coils"/>
    </source>
</evidence>
<accession>A0ABY8P0F8</accession>
<name>A0ABY8P0F8_9GAMM</name>
<feature type="coiled-coil region" evidence="5">
    <location>
        <begin position="306"/>
        <end position="347"/>
    </location>
</feature>
<keyword evidence="2" id="KW-1043">Host membrane</keyword>
<dbReference type="RefSeq" id="WP_280937642.1">
    <property type="nucleotide sequence ID" value="NZ_CP123759.1"/>
</dbReference>
<dbReference type="Proteomes" id="UP001231859">
    <property type="component" value="Chromosome"/>
</dbReference>
<reference evidence="8 9" key="1">
    <citation type="submission" date="2023-04" db="EMBL/GenBank/DDBJ databases">
        <title>Genome dynamics across the evolutionary transition to endosymbiosis.</title>
        <authorList>
            <person name="Siozios S."/>
            <person name="Nadal-Jimenez P."/>
            <person name="Azagi T."/>
            <person name="Sprong H."/>
            <person name="Frost C.L."/>
            <person name="Parratt S.R."/>
            <person name="Taylor G."/>
            <person name="Brettell L."/>
            <person name="Lew K.C."/>
            <person name="Croft L."/>
            <person name="King K.C."/>
            <person name="Brockhurst M.A."/>
            <person name="Hypsa V."/>
            <person name="Novakova E."/>
            <person name="Darby A.C."/>
            <person name="Hurst G.D.D."/>
        </authorList>
    </citation>
    <scope>NUCLEOTIDE SEQUENCE [LARGE SCALE GENOMIC DNA]</scope>
    <source>
        <strain evidence="9">aApi_AU</strain>
    </source>
</reference>
<feature type="domain" description="Translocator protein BipB-like C-terminal" evidence="7">
    <location>
        <begin position="304"/>
        <end position="660"/>
    </location>
</feature>
<evidence type="ECO:0000313" key="8">
    <source>
        <dbReference type="EMBL" id="WGO82963.1"/>
    </source>
</evidence>
<keyword evidence="6" id="KW-0472">Membrane</keyword>
<dbReference type="InterPro" id="IPR006972">
    <property type="entry name" value="BipB-like_C"/>
</dbReference>
<organism evidence="8 9">
    <name type="scientific">Arsenophonus apicola</name>
    <dbReference type="NCBI Taxonomy" id="2879119"/>
    <lineage>
        <taxon>Bacteria</taxon>
        <taxon>Pseudomonadati</taxon>
        <taxon>Pseudomonadota</taxon>
        <taxon>Gammaproteobacteria</taxon>
        <taxon>Enterobacterales</taxon>
        <taxon>Morganellaceae</taxon>
        <taxon>Arsenophonus</taxon>
    </lineage>
</organism>
<sequence>MGEIDTLNIRRNFSNNFNNENISDDHFNEIASVIKNKMTISPKERTELSNKAKLELILKSDPNNKDISNSLIDIPQIRKPNSSLSGKGNLLFILAEMQKITVDLQGENLKLRIELFNVKLKAKTENANQLSSEIDQFNHEYQQQLAYLNSMTMKLQETKSCKQELENELHALKNELNNKHLGYKNLTENIKENLTENSLLLEKKLAEEINTLTNFIQQKESELIELNNLFVMRSNECETAINNVAQCADLLDDALNKLREFKVYEIESHKPIEHHIEEALSNTAKLLEILTTLIITIGNSAVDKLQDDLEINRKRATANQNELKRKSEEYEQQVQKAEETQKIAKCVGQILGGLVMAIGAVGALFGGAGIALMAVGIGLLAVDFIAEKATGRSLTDRIMSPLMEHVFMPLMEIIGKVVDAILEYTPLGSLLKEIDKAAGTDLLSIAKGIATAAVAVAAMIALAYVAKSAAKFLFEKMSQTFINSIMQVAKQAITQVIKKIIPNAVRNMSNQTSAVVKKIINEITKKLEQVASKISTMMEKATQHVNKSVFKNMKLSTPEEIHRLMRITGNRLAMANQAIMFSNTATQGGLRINVANAELQKANINANMLLERYEIDRLMDDSQHLFTIYKHLQEGIMKLFSDIAEIITAQNDTGKHISKSLRA</sequence>
<evidence type="ECO:0000259" key="7">
    <source>
        <dbReference type="Pfam" id="PF04888"/>
    </source>
</evidence>
<keyword evidence="5" id="KW-0175">Coiled coil</keyword>
<evidence type="ECO:0000256" key="3">
    <source>
        <dbReference type="ARBA" id="ARBA00023026"/>
    </source>
</evidence>
<feature type="transmembrane region" description="Helical" evidence="6">
    <location>
        <begin position="442"/>
        <end position="466"/>
    </location>
</feature>
<evidence type="ECO:0000313" key="9">
    <source>
        <dbReference type="Proteomes" id="UP001231859"/>
    </source>
</evidence>
<keyword evidence="3" id="KW-0843">Virulence</keyword>
<feature type="coiled-coil region" evidence="5">
    <location>
        <begin position="120"/>
        <end position="211"/>
    </location>
</feature>
<comment type="subcellular location">
    <subcellularLocation>
        <location evidence="1">Host membrane</location>
        <topology evidence="1">Multi-pass membrane protein</topology>
    </subcellularLocation>
</comment>
<dbReference type="EMBL" id="CP123759">
    <property type="protein sequence ID" value="WGO82963.1"/>
    <property type="molecule type" value="Genomic_DNA"/>
</dbReference>
<evidence type="ECO:0000256" key="1">
    <source>
        <dbReference type="ARBA" id="ARBA00004301"/>
    </source>
</evidence>
<evidence type="ECO:0000256" key="6">
    <source>
        <dbReference type="SAM" id="Phobius"/>
    </source>
</evidence>
<proteinExistence type="inferred from homology"/>
<keyword evidence="6" id="KW-0812">Transmembrane</keyword>
<comment type="similarity">
    <text evidence="4">Belongs to the SctE/SipB/YopB family.</text>
</comment>
<keyword evidence="9" id="KW-1185">Reference proteome</keyword>
<protein>
    <submittedName>
        <fullName evidence="8">Type III secretion system translocon subunit SctE</fullName>
    </submittedName>
</protein>